<dbReference type="InterPro" id="IPR002828">
    <property type="entry name" value="SurE-like_Pase/nucleotidase"/>
</dbReference>
<proteinExistence type="predicted"/>
<keyword evidence="3" id="KW-0436">Ligase</keyword>
<dbReference type="PROSITE" id="PS51221">
    <property type="entry name" value="TTL"/>
    <property type="match status" value="1"/>
</dbReference>
<accession>G0SAN5</accession>
<dbReference type="EMBL" id="GL988043">
    <property type="protein sequence ID" value="EGS19807.1"/>
    <property type="molecule type" value="Genomic_DNA"/>
</dbReference>
<dbReference type="Gene3D" id="3.30.470.20">
    <property type="entry name" value="ATP-grasp fold, B domain"/>
    <property type="match status" value="1"/>
</dbReference>
<dbReference type="OMA" id="TNTCFQE"/>
<dbReference type="eggNOG" id="KOG2157">
    <property type="taxonomic scope" value="Eukaryota"/>
</dbReference>
<dbReference type="InterPro" id="IPR004344">
    <property type="entry name" value="TTL/TTLL_fam"/>
</dbReference>
<dbReference type="SUPFAM" id="SSF56059">
    <property type="entry name" value="Glutathione synthetase ATP-binding domain-like"/>
    <property type="match status" value="1"/>
</dbReference>
<dbReference type="GO" id="GO:0000932">
    <property type="term" value="C:P-body"/>
    <property type="evidence" value="ECO:0007669"/>
    <property type="project" value="TreeGrafter"/>
</dbReference>
<dbReference type="HOGENOM" id="CLU_007204_0_0_1"/>
<feature type="region of interest" description="Disordered" evidence="1">
    <location>
        <begin position="594"/>
        <end position="620"/>
    </location>
</feature>
<organism evidence="4">
    <name type="scientific">Chaetomium thermophilum (strain DSM 1495 / CBS 144.50 / IMI 039719)</name>
    <name type="common">Thermochaetoides thermophila</name>
    <dbReference type="NCBI Taxonomy" id="759272"/>
    <lineage>
        <taxon>Eukaryota</taxon>
        <taxon>Fungi</taxon>
        <taxon>Dikarya</taxon>
        <taxon>Ascomycota</taxon>
        <taxon>Pezizomycotina</taxon>
        <taxon>Sordariomycetes</taxon>
        <taxon>Sordariomycetidae</taxon>
        <taxon>Sordariales</taxon>
        <taxon>Chaetomiaceae</taxon>
        <taxon>Thermochaetoides</taxon>
    </lineage>
</organism>
<dbReference type="InterPro" id="IPR027746">
    <property type="entry name" value="TTL"/>
</dbReference>
<dbReference type="GO" id="GO:0016787">
    <property type="term" value="F:hydrolase activity"/>
    <property type="evidence" value="ECO:0007669"/>
    <property type="project" value="InterPro"/>
</dbReference>
<evidence type="ECO:0000259" key="2">
    <source>
        <dbReference type="Pfam" id="PF01975"/>
    </source>
</evidence>
<protein>
    <submittedName>
        <fullName evidence="3">Tubulin-tyrosine ligase-like protein</fullName>
    </submittedName>
</protein>
<feature type="compositionally biased region" description="Acidic residues" evidence="1">
    <location>
        <begin position="596"/>
        <end position="619"/>
    </location>
</feature>
<dbReference type="Pfam" id="PF03133">
    <property type="entry name" value="TTL"/>
    <property type="match status" value="1"/>
</dbReference>
<dbReference type="Gene3D" id="3.40.1210.10">
    <property type="entry name" value="Survival protein SurE-like phosphatase/nucleotidase"/>
    <property type="match status" value="1"/>
</dbReference>
<dbReference type="PANTHER" id="PTHR47551">
    <property type="entry name" value="TUBULIN--TYROSINE LIGASE PBY1-RELATED"/>
    <property type="match status" value="1"/>
</dbReference>
<feature type="domain" description="Survival protein SurE-like phosphatase/nucleotidase" evidence="2">
    <location>
        <begin position="5"/>
        <end position="242"/>
    </location>
</feature>
<dbReference type="AlphaFoldDB" id="G0SAN5"/>
<reference evidence="3 4" key="1">
    <citation type="journal article" date="2011" name="Cell">
        <title>Insight into structure and assembly of the nuclear pore complex by utilizing the genome of a eukaryotic thermophile.</title>
        <authorList>
            <person name="Amlacher S."/>
            <person name="Sarges P."/>
            <person name="Flemming D."/>
            <person name="van Noort V."/>
            <person name="Kunze R."/>
            <person name="Devos D.P."/>
            <person name="Arumugam M."/>
            <person name="Bork P."/>
            <person name="Hurt E."/>
        </authorList>
    </citation>
    <scope>NUCLEOTIDE SEQUENCE [LARGE SCALE GENOMIC DNA]</scope>
    <source>
        <strain evidence="4">DSM 1495 / CBS 144.50 / IMI 039719</strain>
    </source>
</reference>
<dbReference type="NCBIfam" id="TIGR00087">
    <property type="entry name" value="surE"/>
    <property type="match status" value="1"/>
</dbReference>
<dbReference type="InterPro" id="IPR036523">
    <property type="entry name" value="SurE-like_sf"/>
</dbReference>
<dbReference type="Proteomes" id="UP000008066">
    <property type="component" value="Unassembled WGS sequence"/>
</dbReference>
<feature type="region of interest" description="Disordered" evidence="1">
    <location>
        <begin position="66"/>
        <end position="108"/>
    </location>
</feature>
<name>G0SAN5_CHATD</name>
<keyword evidence="4" id="KW-1185">Reference proteome</keyword>
<dbReference type="GO" id="GO:0016874">
    <property type="term" value="F:ligase activity"/>
    <property type="evidence" value="ECO:0007669"/>
    <property type="project" value="UniProtKB-KW"/>
</dbReference>
<dbReference type="RefSeq" id="XP_006694692.1">
    <property type="nucleotide sequence ID" value="XM_006694629.1"/>
</dbReference>
<dbReference type="PANTHER" id="PTHR47551:SF1">
    <property type="entry name" value="TUBULIN--TYROSINE LIGASE PBY1-RELATED"/>
    <property type="match status" value="1"/>
</dbReference>
<dbReference type="SUPFAM" id="SSF64167">
    <property type="entry name" value="SurE-like"/>
    <property type="match status" value="1"/>
</dbReference>
<dbReference type="KEGG" id="cthr:CTHT_0042910"/>
<evidence type="ECO:0000313" key="4">
    <source>
        <dbReference type="Proteomes" id="UP000008066"/>
    </source>
</evidence>
<evidence type="ECO:0000256" key="1">
    <source>
        <dbReference type="SAM" id="MobiDB-lite"/>
    </source>
</evidence>
<dbReference type="STRING" id="759272.G0SAN5"/>
<sequence>MGLHILVVNDDGPPNPHSSPYVHSLVRELQSRGHTVSVCLPHTQRSWIGKAHIIGQTVKPLYYRPPPPSAPAAGLSHEAEQNGGVALSEGQGERGDHGTIHTRPHPKPGVEEWILVDGTPASCVQIGLYHFFQDRGPVDLVVSGPNYGRNTTAVFALSSGTLGGALEAAVCRVKAIALSYAFFTKNHDTGIIRKATKRGVDVIEALWRAWPGDGSVDLYSVNVPLLEGLEEGKVVYAGMLQNYWGPGSCFTEVDGSVDGEEEDEERIREEEGQVEEGLQEGGHKHAPHTHKHFKWSPRFVDVYKSVDEAGEGPGNDGWVVKVGNTSVTPLKANFFQTATHLHGTELKLSRQPKRSMTFGMEPAHGSQEERGAVIEEPALQKPTTKQAEQLEDLLLRSKISPVYALVEYNDAYVQPLILSAMESLLPAHGYTLVKPPSTWSATSNPDISLSSLLPSPDAKILQIMPYESLDFEYAATHSSTTLLNSYMIRKALIRKHFLSATVDAWVSKHPDSVLKMHVKRAEAFEVDYAEFLDDALVEAWDLRASLEKNEQLLEEGKEEEMEWWILKPSMSDRGQGIRLFCRMEQLQVIFDQWEVGNDEEDEDEEGEQENEGDGDDDEDHITTSHLRHFIAQPYIHPPLLIPQLNNRKFHIRVYVLCVGALTVYVYRDMLALFAAKPYTPPTFSLDNDENSSELDLDAHLTNTCRQTSKYDTPDPDLVHLFWSLPLPSSQKQSIFTQICAVTADLFEAAARSMSIHFQPLPHAFEAYGLDFLVDAGGTTWLLEVNAFPDFAQTGQECSDVVRGFWRGVVGKAVKGFVTGNAGGEEEDGMVKVREVDLGRR</sequence>
<gene>
    <name evidence="3" type="ORF">CTHT_0042910</name>
</gene>
<dbReference type="Pfam" id="PF01975">
    <property type="entry name" value="SurE"/>
    <property type="match status" value="1"/>
</dbReference>
<dbReference type="OrthoDB" id="202825at2759"/>
<evidence type="ECO:0000313" key="3">
    <source>
        <dbReference type="EMBL" id="EGS19807.1"/>
    </source>
</evidence>
<dbReference type="GeneID" id="18258329"/>